<dbReference type="AlphaFoldDB" id="E6K9Z9"/>
<gene>
    <name evidence="3" type="ORF">HMPREF6485_2435</name>
</gene>
<keyword evidence="3" id="KW-0645">Protease</keyword>
<dbReference type="eggNOG" id="ENOG50309XW">
    <property type="taxonomic scope" value="Bacteria"/>
</dbReference>
<dbReference type="PRINTS" id="PR00797">
    <property type="entry name" value="STREPTOPAIN"/>
</dbReference>
<keyword evidence="4" id="KW-1185">Reference proteome</keyword>
<protein>
    <submittedName>
        <fullName evidence="3">Thiol protease/hemagglutinin PrtT domain protein</fullName>
    </submittedName>
</protein>
<keyword evidence="3" id="KW-0378">Hydrolase</keyword>
<sequence>MKIRSFALSAFLLLGMGTVSAQLIAPDAAKYKTSVEPMLKTTWGQGAPYNSLCPTKVNKITKKEQHCPVGCVALALGQIMYYHAYPKMGKGRNAYKSFFDKDSVIAEFGKTEYKWEKMLTAYPFNYTGESVKAVATLLFHCGVAVGMIYQLGGSSAFAYSNIPRDMIDYFRYEPDGIRYLSRQNYTKVEWMELIYNELSNGRPIFYSGNSDSQGGHAWVLDGYNEKGEVHINWGWKGKDNGYFDPDLDVDDKTLDFKHHQAMIIGIKPPSATAITAPTVQKSASSGEGEIIGIYGIDGTRRPQLGKGVNIIRYADGSVRKVRK</sequence>
<proteinExistence type="predicted"/>
<dbReference type="SUPFAM" id="SSF54001">
    <property type="entry name" value="Cysteine proteinases"/>
    <property type="match status" value="1"/>
</dbReference>
<dbReference type="HOGENOM" id="CLU_860128_0_0_10"/>
<dbReference type="InterPro" id="IPR044934">
    <property type="entry name" value="Streptopain_sf"/>
</dbReference>
<evidence type="ECO:0000256" key="2">
    <source>
        <dbReference type="SAM" id="SignalP"/>
    </source>
</evidence>
<dbReference type="Proteomes" id="UP000003112">
    <property type="component" value="Unassembled WGS sequence"/>
</dbReference>
<reference evidence="3 4" key="1">
    <citation type="submission" date="2010-10" db="EMBL/GenBank/DDBJ databases">
        <authorList>
            <person name="Muzny D."/>
            <person name="Qin X."/>
            <person name="Deng J."/>
            <person name="Jiang H."/>
            <person name="Liu Y."/>
            <person name="Qu J."/>
            <person name="Song X.-Z."/>
            <person name="Zhang L."/>
            <person name="Thornton R."/>
            <person name="Coyle M."/>
            <person name="Francisco L."/>
            <person name="Jackson L."/>
            <person name="Javaid M."/>
            <person name="Korchina V."/>
            <person name="Kovar C."/>
            <person name="Mata R."/>
            <person name="Mathew T."/>
            <person name="Ngo R."/>
            <person name="Nguyen L."/>
            <person name="Nguyen N."/>
            <person name="Okwuonu G."/>
            <person name="Ongeri F."/>
            <person name="Pham C."/>
            <person name="Simmons D."/>
            <person name="Wilczek-Boney K."/>
            <person name="Hale W."/>
            <person name="Jakkamsetti A."/>
            <person name="Pham P."/>
            <person name="Ruth R."/>
            <person name="San Lucas F."/>
            <person name="Warren J."/>
            <person name="Zhang J."/>
            <person name="Zhao Z."/>
            <person name="Zhou C."/>
            <person name="Zhu D."/>
            <person name="Lee S."/>
            <person name="Bess C."/>
            <person name="Blankenburg K."/>
            <person name="Forbes L."/>
            <person name="Fu Q."/>
            <person name="Gubbala S."/>
            <person name="Hirani K."/>
            <person name="Jayaseelan J.C."/>
            <person name="Lara F."/>
            <person name="Munidasa M."/>
            <person name="Palculict T."/>
            <person name="Patil S."/>
            <person name="Pu L.-L."/>
            <person name="Saada N."/>
            <person name="Tang L."/>
            <person name="Weissenberger G."/>
            <person name="Zhu Y."/>
            <person name="Hemphill L."/>
            <person name="Shang Y."/>
            <person name="Youmans B."/>
            <person name="Ayvaz T."/>
            <person name="Ross M."/>
            <person name="Santibanez J."/>
            <person name="Aqrawi P."/>
            <person name="Gross S."/>
            <person name="Joshi V."/>
            <person name="Fowler G."/>
            <person name="Nazareth L."/>
            <person name="Reid J."/>
            <person name="Worley K."/>
            <person name="Petrosino J."/>
            <person name="Highlander S."/>
            <person name="Gibbs R."/>
        </authorList>
    </citation>
    <scope>NUCLEOTIDE SEQUENCE [LARGE SCALE GENOMIC DNA]</scope>
    <source>
        <strain evidence="3 4">ATCC 33574</strain>
    </source>
</reference>
<dbReference type="Gene3D" id="3.90.70.50">
    <property type="entry name" value="Peptidase C10, streptopain"/>
    <property type="match status" value="1"/>
</dbReference>
<feature type="active site" description="Proton acceptor" evidence="1">
    <location>
        <position position="216"/>
    </location>
</feature>
<name>E6K9Z9_9BACT</name>
<keyword evidence="2" id="KW-0732">Signal</keyword>
<dbReference type="STRING" id="873513.HMPREF6485_2435"/>
<accession>E6K9Z9</accession>
<dbReference type="Pfam" id="PF01640">
    <property type="entry name" value="Peptidase_C10"/>
    <property type="match status" value="1"/>
</dbReference>
<organism evidence="3 4">
    <name type="scientific">Segatella buccae ATCC 33574</name>
    <dbReference type="NCBI Taxonomy" id="873513"/>
    <lineage>
        <taxon>Bacteria</taxon>
        <taxon>Pseudomonadati</taxon>
        <taxon>Bacteroidota</taxon>
        <taxon>Bacteroidia</taxon>
        <taxon>Bacteroidales</taxon>
        <taxon>Prevotellaceae</taxon>
        <taxon>Segatella</taxon>
    </lineage>
</organism>
<feature type="active site" description="Nucleophile" evidence="1">
    <location>
        <position position="71"/>
    </location>
</feature>
<dbReference type="InterPro" id="IPR000200">
    <property type="entry name" value="Peptidase_C10"/>
</dbReference>
<feature type="chain" id="PRO_5003207227" evidence="2">
    <location>
        <begin position="22"/>
        <end position="323"/>
    </location>
</feature>
<dbReference type="GO" id="GO:0008234">
    <property type="term" value="F:cysteine-type peptidase activity"/>
    <property type="evidence" value="ECO:0007669"/>
    <property type="project" value="InterPro"/>
</dbReference>
<evidence type="ECO:0000313" key="3">
    <source>
        <dbReference type="EMBL" id="EFU29567.1"/>
    </source>
</evidence>
<feature type="signal peptide" evidence="2">
    <location>
        <begin position="1"/>
        <end position="21"/>
    </location>
</feature>
<dbReference type="RefSeq" id="WP_004346582.1">
    <property type="nucleotide sequence ID" value="NZ_GL586311.1"/>
</dbReference>
<dbReference type="EMBL" id="AEPD01000043">
    <property type="protein sequence ID" value="EFU29567.1"/>
    <property type="molecule type" value="Genomic_DNA"/>
</dbReference>
<comment type="caution">
    <text evidence="3">The sequence shown here is derived from an EMBL/GenBank/DDBJ whole genome shotgun (WGS) entry which is preliminary data.</text>
</comment>
<evidence type="ECO:0000313" key="4">
    <source>
        <dbReference type="Proteomes" id="UP000003112"/>
    </source>
</evidence>
<dbReference type="GO" id="GO:0006508">
    <property type="term" value="P:proteolysis"/>
    <property type="evidence" value="ECO:0007669"/>
    <property type="project" value="UniProtKB-KW"/>
</dbReference>
<evidence type="ECO:0000256" key="1">
    <source>
        <dbReference type="PIRSR" id="PIRSR600200-1"/>
    </source>
</evidence>
<dbReference type="InterPro" id="IPR038765">
    <property type="entry name" value="Papain-like_cys_pep_sf"/>
</dbReference>
<dbReference type="GeneID" id="93537099"/>